<organism evidence="7 8">
    <name type="scientific">Aciduricibacillus chroicocephali</name>
    <dbReference type="NCBI Taxonomy" id="3054939"/>
    <lineage>
        <taxon>Bacteria</taxon>
        <taxon>Bacillati</taxon>
        <taxon>Bacillota</taxon>
        <taxon>Bacilli</taxon>
        <taxon>Bacillales</taxon>
        <taxon>Bacillaceae</taxon>
        <taxon>Aciduricibacillus</taxon>
    </lineage>
</organism>
<protein>
    <submittedName>
        <fullName evidence="7">Trypsin-like peptidase domain-containing protein</fullName>
    </submittedName>
</protein>
<reference evidence="7" key="1">
    <citation type="submission" date="2023-06" db="EMBL/GenBank/DDBJ databases">
        <title>A Treasure from Seagulls: Isolation and Description of Aciduricobacillus qingdaonensis gen. nov., sp. nov., a Rare Obligately Uric Acid-utilizing Member in the Family Bacillaceae.</title>
        <authorList>
            <person name="Liu W."/>
            <person name="Wang B."/>
        </authorList>
    </citation>
    <scope>NUCLEOTIDE SEQUENCE</scope>
    <source>
        <strain evidence="7">44XB</strain>
    </source>
</reference>
<dbReference type="RefSeq" id="WP_348027512.1">
    <property type="nucleotide sequence ID" value="NZ_CP129113.1"/>
</dbReference>
<feature type="domain" description="PDZ" evidence="6">
    <location>
        <begin position="334"/>
        <end position="432"/>
    </location>
</feature>
<dbReference type="InterPro" id="IPR001940">
    <property type="entry name" value="Peptidase_S1C"/>
</dbReference>
<keyword evidence="4" id="KW-0720">Serine protease</keyword>
<comment type="similarity">
    <text evidence="1">Belongs to the peptidase S1C family.</text>
</comment>
<evidence type="ECO:0000256" key="1">
    <source>
        <dbReference type="ARBA" id="ARBA00010541"/>
    </source>
</evidence>
<feature type="region of interest" description="Disordered" evidence="5">
    <location>
        <begin position="1"/>
        <end position="70"/>
    </location>
</feature>
<dbReference type="Proteomes" id="UP001180087">
    <property type="component" value="Chromosome"/>
</dbReference>
<evidence type="ECO:0000313" key="8">
    <source>
        <dbReference type="Proteomes" id="UP001180087"/>
    </source>
</evidence>
<dbReference type="SUPFAM" id="SSF50494">
    <property type="entry name" value="Trypsin-like serine proteases"/>
    <property type="match status" value="1"/>
</dbReference>
<dbReference type="InterPro" id="IPR051201">
    <property type="entry name" value="Chloro_Bact_Ser_Proteases"/>
</dbReference>
<proteinExistence type="inferred from homology"/>
<dbReference type="Gene3D" id="2.30.42.10">
    <property type="match status" value="1"/>
</dbReference>
<evidence type="ECO:0000256" key="2">
    <source>
        <dbReference type="ARBA" id="ARBA00022670"/>
    </source>
</evidence>
<dbReference type="PANTHER" id="PTHR43343">
    <property type="entry name" value="PEPTIDASE S12"/>
    <property type="match status" value="1"/>
</dbReference>
<evidence type="ECO:0000259" key="6">
    <source>
        <dbReference type="PROSITE" id="PS50106"/>
    </source>
</evidence>
<keyword evidence="8" id="KW-1185">Reference proteome</keyword>
<dbReference type="InterPro" id="IPR036034">
    <property type="entry name" value="PDZ_sf"/>
</dbReference>
<accession>A0ABY9KU79</accession>
<dbReference type="Pfam" id="PF13365">
    <property type="entry name" value="Trypsin_2"/>
    <property type="match status" value="1"/>
</dbReference>
<dbReference type="PRINTS" id="PR00834">
    <property type="entry name" value="PROTEASES2C"/>
</dbReference>
<evidence type="ECO:0000256" key="4">
    <source>
        <dbReference type="ARBA" id="ARBA00022825"/>
    </source>
</evidence>
<dbReference type="InterPro" id="IPR001478">
    <property type="entry name" value="PDZ"/>
</dbReference>
<evidence type="ECO:0000313" key="7">
    <source>
        <dbReference type="EMBL" id="WLV24464.1"/>
    </source>
</evidence>
<dbReference type="InterPro" id="IPR043504">
    <property type="entry name" value="Peptidase_S1_PA_chymotrypsin"/>
</dbReference>
<dbReference type="PROSITE" id="PS50106">
    <property type="entry name" value="PDZ"/>
    <property type="match status" value="1"/>
</dbReference>
<gene>
    <name evidence="7" type="ORF">QR721_12590</name>
</gene>
<dbReference type="SUPFAM" id="SSF50156">
    <property type="entry name" value="PDZ domain-like"/>
    <property type="match status" value="1"/>
</dbReference>
<dbReference type="Pfam" id="PF13180">
    <property type="entry name" value="PDZ_2"/>
    <property type="match status" value="1"/>
</dbReference>
<evidence type="ECO:0000256" key="5">
    <source>
        <dbReference type="SAM" id="MobiDB-lite"/>
    </source>
</evidence>
<keyword evidence="2" id="KW-0645">Protease</keyword>
<dbReference type="EMBL" id="CP129113">
    <property type="protein sequence ID" value="WLV24464.1"/>
    <property type="molecule type" value="Genomic_DNA"/>
</dbReference>
<feature type="compositionally biased region" description="Basic and acidic residues" evidence="5">
    <location>
        <begin position="42"/>
        <end position="54"/>
    </location>
</feature>
<dbReference type="InterPro" id="IPR009003">
    <property type="entry name" value="Peptidase_S1_PA"/>
</dbReference>
<sequence length="448" mass="47398">MGSENDFYENKSQPGGQEGETVGGRSDIDENKHFDSTAVSNEKAREDKGTHEQDELIVQPHPGKRKGKGRLKQWLTPLAASVIGSVITLTAAPYVSDAYEGNLHNSTEQNQVETSNVDTKPLSADGQSVSDMVEQASKAIVGVVNYQQKQEFGQSSLEKSGTGSGVVYKIKGGYTYIVTNNHVVEDADKLEVSLQDGKTVKANLVGRDPLTDIAMIKVKSKGTDLKTIAFGDSDKVRAGDQVWAIGNPLGLELSRTVTEGIISAADRSIPVSTSAGKWTMDVIQTDAAISPGNSGGALIGTSGQVIGINSMKISDSGSEGLGFAIPSNQVKTIVDQLMKDGQITRPYLGIAVASLDDIPGTYLEQAGIDENAKGVVAVNVEPSSPAGKAGIEQGDLIQSIGNKKISSEAELRKVLYEHSSGDKVKIRYEHNGKGKTATVTLSHTGKNQ</sequence>
<dbReference type="Gene3D" id="2.40.10.10">
    <property type="entry name" value="Trypsin-like serine proteases"/>
    <property type="match status" value="2"/>
</dbReference>
<feature type="compositionally biased region" description="Basic and acidic residues" evidence="5">
    <location>
        <begin position="26"/>
        <end position="35"/>
    </location>
</feature>
<dbReference type="SMART" id="SM00228">
    <property type="entry name" value="PDZ"/>
    <property type="match status" value="1"/>
</dbReference>
<evidence type="ECO:0000256" key="3">
    <source>
        <dbReference type="ARBA" id="ARBA00022801"/>
    </source>
</evidence>
<keyword evidence="3" id="KW-0378">Hydrolase</keyword>
<name>A0ABY9KU79_9BACI</name>
<dbReference type="PANTHER" id="PTHR43343:SF3">
    <property type="entry name" value="PROTEASE DO-LIKE 8, CHLOROPLASTIC"/>
    <property type="match status" value="1"/>
</dbReference>